<feature type="transmembrane region" description="Helical" evidence="1">
    <location>
        <begin position="204"/>
        <end position="222"/>
    </location>
</feature>
<protein>
    <submittedName>
        <fullName evidence="2">YwaF family protein</fullName>
    </submittedName>
</protein>
<dbReference type="RefSeq" id="WP_262581071.1">
    <property type="nucleotide sequence ID" value="NZ_JAOQJV010000003.1"/>
</dbReference>
<feature type="transmembrane region" description="Helical" evidence="1">
    <location>
        <begin position="92"/>
        <end position="109"/>
    </location>
</feature>
<proteinExistence type="predicted"/>
<evidence type="ECO:0000313" key="2">
    <source>
        <dbReference type="EMBL" id="MCU6699501.1"/>
    </source>
</evidence>
<organism evidence="2 3">
    <name type="scientific">Dorea ammoniilytica</name>
    <dbReference type="NCBI Taxonomy" id="2981788"/>
    <lineage>
        <taxon>Bacteria</taxon>
        <taxon>Bacillati</taxon>
        <taxon>Bacillota</taxon>
        <taxon>Clostridia</taxon>
        <taxon>Lachnospirales</taxon>
        <taxon>Lachnospiraceae</taxon>
        <taxon>Dorea</taxon>
    </lineage>
</organism>
<gene>
    <name evidence="2" type="ORF">OCV65_04525</name>
</gene>
<keyword evidence="3" id="KW-1185">Reference proteome</keyword>
<comment type="caution">
    <text evidence="2">The sequence shown here is derived from an EMBL/GenBank/DDBJ whole genome shotgun (WGS) entry which is preliminary data.</text>
</comment>
<dbReference type="Pfam" id="PF14808">
    <property type="entry name" value="TMEM164"/>
    <property type="match status" value="1"/>
</dbReference>
<evidence type="ECO:0000313" key="3">
    <source>
        <dbReference type="Proteomes" id="UP001207605"/>
    </source>
</evidence>
<feature type="transmembrane region" description="Helical" evidence="1">
    <location>
        <begin position="115"/>
        <end position="138"/>
    </location>
</feature>
<feature type="transmembrane region" description="Helical" evidence="1">
    <location>
        <begin position="158"/>
        <end position="184"/>
    </location>
</feature>
<evidence type="ECO:0000256" key="1">
    <source>
        <dbReference type="SAM" id="Phobius"/>
    </source>
</evidence>
<sequence>MHKAESNFKCSTSPVSPIYGLAGFVMLASELWKQWTLTYAINDGHYIWWYLPFQLCSIPMYVCLTLGVLFLVNCHTDSSARQTTCCHISSRLQSFLMDFGLLGGIFAFFDTSGMHYGYLPLTIHSYAWHILLITLGFISGLDHRTDHTKKGLQFSVCLYLGCCLIATVLNLTLYPLGTINMFYISPRYTMQQKVFCEIAKALGNGWGIGSYIAMSVVGAGVLHKGWNLLYRRHSLILL</sequence>
<keyword evidence="1" id="KW-1133">Transmembrane helix</keyword>
<name>A0ABT2S4L4_9FIRM</name>
<dbReference type="EMBL" id="JAOQJV010000003">
    <property type="protein sequence ID" value="MCU6699501.1"/>
    <property type="molecule type" value="Genomic_DNA"/>
</dbReference>
<feature type="transmembrane region" description="Helical" evidence="1">
    <location>
        <begin position="12"/>
        <end position="29"/>
    </location>
</feature>
<accession>A0ABT2S4L4</accession>
<keyword evidence="1" id="KW-0812">Transmembrane</keyword>
<feature type="transmembrane region" description="Helical" evidence="1">
    <location>
        <begin position="49"/>
        <end position="72"/>
    </location>
</feature>
<keyword evidence="1" id="KW-0472">Membrane</keyword>
<reference evidence="2 3" key="1">
    <citation type="journal article" date="2021" name="ISME Commun">
        <title>Automated analysis of genomic sequences facilitates high-throughput and comprehensive description of bacteria.</title>
        <authorList>
            <person name="Hitch T.C.A."/>
        </authorList>
    </citation>
    <scope>NUCLEOTIDE SEQUENCE [LARGE SCALE GENOMIC DNA]</scope>
    <source>
        <strain evidence="2 3">Sanger_02</strain>
    </source>
</reference>
<dbReference type="Proteomes" id="UP001207605">
    <property type="component" value="Unassembled WGS sequence"/>
</dbReference>